<dbReference type="EMBL" id="FWZX01000012">
    <property type="protein sequence ID" value="SMF36420.1"/>
    <property type="molecule type" value="Genomic_DNA"/>
</dbReference>
<dbReference type="InterPro" id="IPR035936">
    <property type="entry name" value="BB2672"/>
</dbReference>
<dbReference type="SUPFAM" id="SSF160519">
    <property type="entry name" value="BB2672-like"/>
    <property type="match status" value="1"/>
</dbReference>
<dbReference type="RefSeq" id="WP_085123618.1">
    <property type="nucleotide sequence ID" value="NZ_FWZX01000012.1"/>
</dbReference>
<reference evidence="1 2" key="1">
    <citation type="submission" date="2017-04" db="EMBL/GenBank/DDBJ databases">
        <authorList>
            <person name="Afonso C.L."/>
            <person name="Miller P.J."/>
            <person name="Scott M.A."/>
            <person name="Spackman E."/>
            <person name="Goraichik I."/>
            <person name="Dimitrov K.M."/>
            <person name="Suarez D.L."/>
            <person name="Swayne D.E."/>
        </authorList>
    </citation>
    <scope>NUCLEOTIDE SEQUENCE [LARGE SCALE GENOMIC DNA]</scope>
    <source>
        <strain evidence="1 2">USBA 355</strain>
    </source>
</reference>
<name>A0A1Y6C4F6_9PROT</name>
<dbReference type="Gene3D" id="3.30.1330.110">
    <property type="entry name" value="BB2672"/>
    <property type="match status" value="1"/>
</dbReference>
<dbReference type="AlphaFoldDB" id="A0A1Y6C4F6"/>
<dbReference type="Proteomes" id="UP000192917">
    <property type="component" value="Unassembled WGS sequence"/>
</dbReference>
<dbReference type="STRING" id="560819.SAMN05428998_11285"/>
<dbReference type="Pfam" id="PF06684">
    <property type="entry name" value="AA_synth"/>
    <property type="match status" value="1"/>
</dbReference>
<evidence type="ECO:0000313" key="2">
    <source>
        <dbReference type="Proteomes" id="UP000192917"/>
    </source>
</evidence>
<proteinExistence type="predicted"/>
<sequence>MSHPSVRKVVTFVEDTLVEGGRAAPRPLRMVAAAAVLRNPWAGQGFVEDLRPAILEVAPVLGALLVPRLLEAAGGAAAVEAYGKAAVVGTNGEVEHGSAMIHTLRFGNQLREAAGGTSFLSFTNKRGGPNCAVAVPMTHKVQERRGARSHFLTYEFSIADAPGPDELLVAIGAATGGRPHHRIGDRYQDMAEMGVDQAGRPAEAPVTAA</sequence>
<dbReference type="InterPro" id="IPR009569">
    <property type="entry name" value="AA_synth_put"/>
</dbReference>
<gene>
    <name evidence="1" type="ORF">SAMN05428998_11285</name>
</gene>
<evidence type="ECO:0000313" key="1">
    <source>
        <dbReference type="EMBL" id="SMF36420.1"/>
    </source>
</evidence>
<organism evidence="1 2">
    <name type="scientific">Tistlia consotensis USBA 355</name>
    <dbReference type="NCBI Taxonomy" id="560819"/>
    <lineage>
        <taxon>Bacteria</taxon>
        <taxon>Pseudomonadati</taxon>
        <taxon>Pseudomonadota</taxon>
        <taxon>Alphaproteobacteria</taxon>
        <taxon>Rhodospirillales</taxon>
        <taxon>Rhodovibrionaceae</taxon>
        <taxon>Tistlia</taxon>
    </lineage>
</organism>
<keyword evidence="2" id="KW-1185">Reference proteome</keyword>
<protein>
    <submittedName>
        <fullName evidence="1">Amino acid synthesis</fullName>
    </submittedName>
</protein>
<accession>A0A1Y6C4F6</accession>